<evidence type="ECO:0008006" key="4">
    <source>
        <dbReference type="Google" id="ProtNLM"/>
    </source>
</evidence>
<dbReference type="EMBL" id="BAABKN010000002">
    <property type="protein sequence ID" value="GAA4722372.1"/>
    <property type="molecule type" value="Genomic_DNA"/>
</dbReference>
<feature type="signal peptide" evidence="1">
    <location>
        <begin position="1"/>
        <end position="28"/>
    </location>
</feature>
<reference evidence="3" key="1">
    <citation type="journal article" date="2019" name="Int. J. Syst. Evol. Microbiol.">
        <title>The Global Catalogue of Microorganisms (GCM) 10K type strain sequencing project: providing services to taxonomists for standard genome sequencing and annotation.</title>
        <authorList>
            <consortium name="The Broad Institute Genomics Platform"/>
            <consortium name="The Broad Institute Genome Sequencing Center for Infectious Disease"/>
            <person name="Wu L."/>
            <person name="Ma J."/>
        </authorList>
    </citation>
    <scope>NUCLEOTIDE SEQUENCE [LARGE SCALE GENOMIC DNA]</scope>
    <source>
        <strain evidence="3">JCM 18532</strain>
    </source>
</reference>
<protein>
    <recommendedName>
        <fullName evidence="4">Pentapeptide repeat-containing protein</fullName>
    </recommendedName>
</protein>
<dbReference type="Proteomes" id="UP001499882">
    <property type="component" value="Unassembled WGS sequence"/>
</dbReference>
<comment type="caution">
    <text evidence="2">The sequence shown here is derived from an EMBL/GenBank/DDBJ whole genome shotgun (WGS) entry which is preliminary data.</text>
</comment>
<dbReference type="Gene3D" id="2.160.10.20">
    <property type="entry name" value="Insect antifreeze protein"/>
    <property type="match status" value="1"/>
</dbReference>
<evidence type="ECO:0000313" key="2">
    <source>
        <dbReference type="EMBL" id="GAA4722372.1"/>
    </source>
</evidence>
<sequence>MLRRTSHHLALVIAMLALFIAMGGPAWAADRINGANIKKSSVTGKQIKNSSLAGTDVKNGSLTGADVKDASLGTADLAPGSVTTESFAGSAVAPAAKTAQSAQSAQSAQTAQTAQTAQSAQSAQTAQALTGLLPGDFSAAGGTGSTAAAFSLAAGRRAQAVHAGSFVWADSTNANFTSTADNQFAVRAANGMLIANDAGNAATVPVGTRFRDNAVVAWARVTANGTLDTDFNVTSVTKLGPGHYHVTLNTSLQSGFSLIPVVTPEVDEAGGNVPPTGAANVRLAATNQFASGSTFDVYIYNGSFTSVDNDFQFLVTGR</sequence>
<keyword evidence="1" id="KW-0732">Signal</keyword>
<gene>
    <name evidence="2" type="ORF">GCM10023350_00580</name>
</gene>
<name>A0ABP8Y5K3_9ACTN</name>
<evidence type="ECO:0000256" key="1">
    <source>
        <dbReference type="SAM" id="SignalP"/>
    </source>
</evidence>
<evidence type="ECO:0000313" key="3">
    <source>
        <dbReference type="Proteomes" id="UP001499882"/>
    </source>
</evidence>
<organism evidence="2 3">
    <name type="scientific">Nocardioides endophyticus</name>
    <dbReference type="NCBI Taxonomy" id="1353775"/>
    <lineage>
        <taxon>Bacteria</taxon>
        <taxon>Bacillati</taxon>
        <taxon>Actinomycetota</taxon>
        <taxon>Actinomycetes</taxon>
        <taxon>Propionibacteriales</taxon>
        <taxon>Nocardioidaceae</taxon>
        <taxon>Nocardioides</taxon>
    </lineage>
</organism>
<keyword evidence="3" id="KW-1185">Reference proteome</keyword>
<accession>A0ABP8Y5K3</accession>
<dbReference type="RefSeq" id="WP_345524491.1">
    <property type="nucleotide sequence ID" value="NZ_BAABKN010000002.1"/>
</dbReference>
<proteinExistence type="predicted"/>
<feature type="chain" id="PRO_5046926678" description="Pentapeptide repeat-containing protein" evidence="1">
    <location>
        <begin position="29"/>
        <end position="318"/>
    </location>
</feature>